<dbReference type="EMBL" id="JBHTMM010000233">
    <property type="protein sequence ID" value="MFD1313653.1"/>
    <property type="molecule type" value="Genomic_DNA"/>
</dbReference>
<comment type="caution">
    <text evidence="2">The sequence shown here is derived from an EMBL/GenBank/DDBJ whole genome shotgun (WGS) entry which is preliminary data.</text>
</comment>
<feature type="region of interest" description="Disordered" evidence="1">
    <location>
        <begin position="1"/>
        <end position="30"/>
    </location>
</feature>
<sequence>MRSSAAPGPRRWRDGPHSLQGSDPSSRKGLRTVARRFARARTLNAALRLLGVGVFGTNATATRVQTNIKDQLVDDLNGAAPVMGQTIRRVESAAVACRLHGKLPQELAADPNLPPALQRSMKALVGDYRSLAMEVLQAKAALDHANEPKEQSA</sequence>
<accession>A0ABW3XWT9</accession>
<reference evidence="3" key="1">
    <citation type="journal article" date="2019" name="Int. J. Syst. Evol. Microbiol.">
        <title>The Global Catalogue of Microorganisms (GCM) 10K type strain sequencing project: providing services to taxonomists for standard genome sequencing and annotation.</title>
        <authorList>
            <consortium name="The Broad Institute Genomics Platform"/>
            <consortium name="The Broad Institute Genome Sequencing Center for Infectious Disease"/>
            <person name="Wu L."/>
            <person name="Ma J."/>
        </authorList>
    </citation>
    <scope>NUCLEOTIDE SEQUENCE [LARGE SCALE GENOMIC DNA]</scope>
    <source>
        <strain evidence="3">CGMCC 4.7020</strain>
    </source>
</reference>
<organism evidence="2 3">
    <name type="scientific">Streptomyces kaempferi</name>
    <dbReference type="NCBI Taxonomy" id="333725"/>
    <lineage>
        <taxon>Bacteria</taxon>
        <taxon>Bacillati</taxon>
        <taxon>Actinomycetota</taxon>
        <taxon>Actinomycetes</taxon>
        <taxon>Kitasatosporales</taxon>
        <taxon>Streptomycetaceae</taxon>
        <taxon>Streptomyces</taxon>
    </lineage>
</organism>
<evidence type="ECO:0000256" key="1">
    <source>
        <dbReference type="SAM" id="MobiDB-lite"/>
    </source>
</evidence>
<evidence type="ECO:0000313" key="2">
    <source>
        <dbReference type="EMBL" id="MFD1313653.1"/>
    </source>
</evidence>
<evidence type="ECO:0000313" key="3">
    <source>
        <dbReference type="Proteomes" id="UP001597058"/>
    </source>
</evidence>
<keyword evidence="3" id="KW-1185">Reference proteome</keyword>
<dbReference type="RefSeq" id="WP_381331334.1">
    <property type="nucleotide sequence ID" value="NZ_JBHTMM010000233.1"/>
</dbReference>
<gene>
    <name evidence="2" type="ORF">ACFQ5X_49250</name>
</gene>
<name>A0ABW3XWT9_9ACTN</name>
<proteinExistence type="predicted"/>
<dbReference type="Proteomes" id="UP001597058">
    <property type="component" value="Unassembled WGS sequence"/>
</dbReference>
<protein>
    <submittedName>
        <fullName evidence="2">Uncharacterized protein</fullName>
    </submittedName>
</protein>